<dbReference type="EMBL" id="BPLR01010716">
    <property type="protein sequence ID" value="GIY41469.1"/>
    <property type="molecule type" value="Genomic_DNA"/>
</dbReference>
<comment type="caution">
    <text evidence="1">The sequence shown here is derived from an EMBL/GenBank/DDBJ whole genome shotgun (WGS) entry which is preliminary data.</text>
</comment>
<evidence type="ECO:0000313" key="2">
    <source>
        <dbReference type="Proteomes" id="UP001054945"/>
    </source>
</evidence>
<name>A0AAV4T8E8_CAEEX</name>
<sequence>MDSWLHCRSGCKRDRGDEPTVGSVSTTGKKDLVREATGWQRPAYSTQQSYYQGSGYPVSGNSKGWSGSGTGYDRYQPGYPSGNLGNTKRGGYYMPNQGGIYPGYQGGYVNQGGYYGGQGGYGGAQGGYIGGQSGYVGGQGGYVRGQGGYIGNQAGYPAAQPGYGNNKGWTSGGGSGWSGNVGVGNVGEVDPGLVDLEAITKEAAKLTAKEGTVKVVVMAVDGMVEIKSTLAQVEVTTGLVVVQDIEVIKDHMVDRMDQEVMVVNNQVMYTAVLTMEEATPVQE</sequence>
<organism evidence="1 2">
    <name type="scientific">Caerostris extrusa</name>
    <name type="common">Bark spider</name>
    <name type="synonym">Caerostris bankana</name>
    <dbReference type="NCBI Taxonomy" id="172846"/>
    <lineage>
        <taxon>Eukaryota</taxon>
        <taxon>Metazoa</taxon>
        <taxon>Ecdysozoa</taxon>
        <taxon>Arthropoda</taxon>
        <taxon>Chelicerata</taxon>
        <taxon>Arachnida</taxon>
        <taxon>Araneae</taxon>
        <taxon>Araneomorphae</taxon>
        <taxon>Entelegynae</taxon>
        <taxon>Araneoidea</taxon>
        <taxon>Araneidae</taxon>
        <taxon>Caerostris</taxon>
    </lineage>
</organism>
<accession>A0AAV4T8E8</accession>
<evidence type="ECO:0000313" key="1">
    <source>
        <dbReference type="EMBL" id="GIY41469.1"/>
    </source>
</evidence>
<reference evidence="1 2" key="1">
    <citation type="submission" date="2021-06" db="EMBL/GenBank/DDBJ databases">
        <title>Caerostris extrusa draft genome.</title>
        <authorList>
            <person name="Kono N."/>
            <person name="Arakawa K."/>
        </authorList>
    </citation>
    <scope>NUCLEOTIDE SEQUENCE [LARGE SCALE GENOMIC DNA]</scope>
</reference>
<dbReference type="AlphaFoldDB" id="A0AAV4T8E8"/>
<dbReference type="Proteomes" id="UP001054945">
    <property type="component" value="Unassembled WGS sequence"/>
</dbReference>
<gene>
    <name evidence="1" type="primary">AVEN_125117_1</name>
    <name evidence="1" type="ORF">CEXT_74681</name>
</gene>
<proteinExistence type="predicted"/>
<protein>
    <submittedName>
        <fullName evidence="1">Uncharacterized protein</fullName>
    </submittedName>
</protein>
<keyword evidence="2" id="KW-1185">Reference proteome</keyword>